<accession>A0A080ZZQ6</accession>
<dbReference type="Proteomes" id="UP000028582">
    <property type="component" value="Unassembled WGS sequence"/>
</dbReference>
<organism evidence="1 2">
    <name type="scientific">Phytophthora nicotianae P1976</name>
    <dbReference type="NCBI Taxonomy" id="1317066"/>
    <lineage>
        <taxon>Eukaryota</taxon>
        <taxon>Sar</taxon>
        <taxon>Stramenopiles</taxon>
        <taxon>Oomycota</taxon>
        <taxon>Peronosporomycetes</taxon>
        <taxon>Peronosporales</taxon>
        <taxon>Peronosporaceae</taxon>
        <taxon>Phytophthora</taxon>
    </lineage>
</organism>
<evidence type="ECO:0000313" key="1">
    <source>
        <dbReference type="EMBL" id="ETO72117.1"/>
    </source>
</evidence>
<reference evidence="1 2" key="1">
    <citation type="submission" date="2013-11" db="EMBL/GenBank/DDBJ databases">
        <title>The Genome Sequence of Phytophthora parasitica P1976.</title>
        <authorList>
            <consortium name="The Broad Institute Genomics Platform"/>
            <person name="Russ C."/>
            <person name="Tyler B."/>
            <person name="Panabieres F."/>
            <person name="Shan W."/>
            <person name="Tripathy S."/>
            <person name="Grunwald N."/>
            <person name="Machado M."/>
            <person name="Johnson C.S."/>
            <person name="Walker B."/>
            <person name="Young S."/>
            <person name="Zeng Q."/>
            <person name="Gargeya S."/>
            <person name="Fitzgerald M."/>
            <person name="Haas B."/>
            <person name="Abouelleil A."/>
            <person name="Allen A.W."/>
            <person name="Alvarado L."/>
            <person name="Arachchi H.M."/>
            <person name="Berlin A.M."/>
            <person name="Chapman S.B."/>
            <person name="Gainer-Dewar J."/>
            <person name="Goldberg J."/>
            <person name="Griggs A."/>
            <person name="Gujja S."/>
            <person name="Hansen M."/>
            <person name="Howarth C."/>
            <person name="Imamovic A."/>
            <person name="Ireland A."/>
            <person name="Larimer J."/>
            <person name="McCowan C."/>
            <person name="Murphy C."/>
            <person name="Pearson M."/>
            <person name="Poon T.W."/>
            <person name="Priest M."/>
            <person name="Roberts A."/>
            <person name="Saif S."/>
            <person name="Shea T."/>
            <person name="Sisk P."/>
            <person name="Sykes S."/>
            <person name="Wortman J."/>
            <person name="Nusbaum C."/>
            <person name="Birren B."/>
        </authorList>
    </citation>
    <scope>NUCLEOTIDE SEQUENCE [LARGE SCALE GENOMIC DNA]</scope>
    <source>
        <strain evidence="1 2">P1976</strain>
    </source>
</reference>
<protein>
    <submittedName>
        <fullName evidence="1">Uncharacterized protein</fullName>
    </submittedName>
</protein>
<gene>
    <name evidence="1" type="ORF">F444_11658</name>
</gene>
<evidence type="ECO:0000313" key="2">
    <source>
        <dbReference type="Proteomes" id="UP000028582"/>
    </source>
</evidence>
<proteinExistence type="predicted"/>
<dbReference type="AlphaFoldDB" id="A0A080ZZQ6"/>
<dbReference type="EMBL" id="ANJA01002087">
    <property type="protein sequence ID" value="ETO72117.1"/>
    <property type="molecule type" value="Genomic_DNA"/>
</dbReference>
<name>A0A080ZZQ6_PHYNI</name>
<comment type="caution">
    <text evidence="1">The sequence shown here is derived from an EMBL/GenBank/DDBJ whole genome shotgun (WGS) entry which is preliminary data.</text>
</comment>
<sequence length="88" mass="9780">MDVGRQSSYFCPRYYPDLQHRVTPPSNGVAQLEERKASAFKMPAHTGPPLSFTHGLGASQKIKLANTITTSVRRGRCDYALQKNGDRT</sequence>